<dbReference type="AlphaFoldDB" id="C5FJG6"/>
<dbReference type="RefSeq" id="XP_002848140.1">
    <property type="nucleotide sequence ID" value="XM_002848094.1"/>
</dbReference>
<dbReference type="GeneID" id="9229464"/>
<dbReference type="EMBL" id="DS995703">
    <property type="protein sequence ID" value="EEQ30827.1"/>
    <property type="molecule type" value="Genomic_DNA"/>
</dbReference>
<sequence>MPLLGKFASFRDGKKLLRSTSLKRNNRKSHDTLIDRPLLLDALVSCLYQRFTRSPGASPTPTRRAGRWTEVSTQQAYIHTLKPCRGEARHLSLKKTGCMMIASAASKGIGSKNLYVINITTSFPTS</sequence>
<accession>C5FJG6</accession>
<dbReference type="HOGENOM" id="CLU_1981136_0_0_1"/>
<evidence type="ECO:0000313" key="1">
    <source>
        <dbReference type="EMBL" id="EEQ30827.1"/>
    </source>
</evidence>
<dbReference type="Proteomes" id="UP000002035">
    <property type="component" value="Unassembled WGS sequence"/>
</dbReference>
<name>C5FJG6_ARTOC</name>
<keyword evidence="2" id="KW-1185">Reference proteome</keyword>
<protein>
    <submittedName>
        <fullName evidence="1">Uncharacterized protein</fullName>
    </submittedName>
</protein>
<gene>
    <name evidence="1" type="ORF">MCYG_03646</name>
</gene>
<evidence type="ECO:0000313" key="2">
    <source>
        <dbReference type="Proteomes" id="UP000002035"/>
    </source>
</evidence>
<organism evidence="1 2">
    <name type="scientific">Arthroderma otae (strain ATCC MYA-4605 / CBS 113480)</name>
    <name type="common">Microsporum canis</name>
    <dbReference type="NCBI Taxonomy" id="554155"/>
    <lineage>
        <taxon>Eukaryota</taxon>
        <taxon>Fungi</taxon>
        <taxon>Dikarya</taxon>
        <taxon>Ascomycota</taxon>
        <taxon>Pezizomycotina</taxon>
        <taxon>Eurotiomycetes</taxon>
        <taxon>Eurotiomycetidae</taxon>
        <taxon>Onygenales</taxon>
        <taxon>Arthrodermataceae</taxon>
        <taxon>Microsporum</taxon>
    </lineage>
</organism>
<reference evidence="2" key="1">
    <citation type="journal article" date="2012" name="MBio">
        <title>Comparative genome analysis of Trichophyton rubrum and related dermatophytes reveals candidate genes involved in infection.</title>
        <authorList>
            <person name="Martinez D.A."/>
            <person name="Oliver B.G."/>
            <person name="Graeser Y."/>
            <person name="Goldberg J.M."/>
            <person name="Li W."/>
            <person name="Martinez-Rossi N.M."/>
            <person name="Monod M."/>
            <person name="Shelest E."/>
            <person name="Barton R.C."/>
            <person name="Birch E."/>
            <person name="Brakhage A.A."/>
            <person name="Chen Z."/>
            <person name="Gurr S.J."/>
            <person name="Heiman D."/>
            <person name="Heitman J."/>
            <person name="Kosti I."/>
            <person name="Rossi A."/>
            <person name="Saif S."/>
            <person name="Samalova M."/>
            <person name="Saunders C.W."/>
            <person name="Shea T."/>
            <person name="Summerbell R.C."/>
            <person name="Xu J."/>
            <person name="Young S."/>
            <person name="Zeng Q."/>
            <person name="Birren B.W."/>
            <person name="Cuomo C.A."/>
            <person name="White T.C."/>
        </authorList>
    </citation>
    <scope>NUCLEOTIDE SEQUENCE [LARGE SCALE GENOMIC DNA]</scope>
    <source>
        <strain evidence="2">ATCC MYA-4605 / CBS 113480</strain>
    </source>
</reference>
<dbReference type="VEuPathDB" id="FungiDB:MCYG_03646"/>
<proteinExistence type="predicted"/>